<evidence type="ECO:0000313" key="4">
    <source>
        <dbReference type="EMBL" id="KXS16150.1"/>
    </source>
</evidence>
<dbReference type="Gene3D" id="1.20.1050.10">
    <property type="match status" value="1"/>
</dbReference>
<dbReference type="CDD" id="cd03057">
    <property type="entry name" value="GST_N_Beta"/>
    <property type="match status" value="1"/>
</dbReference>
<dbReference type="InterPro" id="IPR036282">
    <property type="entry name" value="Glutathione-S-Trfase_C_sf"/>
</dbReference>
<feature type="domain" description="GST N-terminal" evidence="2">
    <location>
        <begin position="1"/>
        <end position="82"/>
    </location>
</feature>
<accession>A0A139AHB3</accession>
<evidence type="ECO:0000259" key="2">
    <source>
        <dbReference type="PROSITE" id="PS50404"/>
    </source>
</evidence>
<evidence type="ECO:0000259" key="3">
    <source>
        <dbReference type="PROSITE" id="PS50405"/>
    </source>
</evidence>
<dbReference type="PROSITE" id="PS50404">
    <property type="entry name" value="GST_NTER"/>
    <property type="match status" value="1"/>
</dbReference>
<sequence>MSYTLYWATSSGAFVVEAVLELAGVPFDKVLVDLDNDEHTKDEFKGINPMKQVPALKLPDGTIMTESAAICLYLAETHPESKLFPLSGVARAKATRVLFYLASNVYETILRLSYPGRYTASSDASDVKAVQTGAAARLVDLMSVTEGFVVGPYLLGKELSFLDIYLFMLLGWYPKPEETLAKFPKQKVLFETVGKIPLIVKLKETYKM</sequence>
<dbReference type="SUPFAM" id="SSF52833">
    <property type="entry name" value="Thioredoxin-like"/>
    <property type="match status" value="1"/>
</dbReference>
<dbReference type="OrthoDB" id="202840at2759"/>
<dbReference type="AlphaFoldDB" id="A0A139AHB3"/>
<dbReference type="Pfam" id="PF14497">
    <property type="entry name" value="GST_C_3"/>
    <property type="match status" value="1"/>
</dbReference>
<dbReference type="Proteomes" id="UP000070544">
    <property type="component" value="Unassembled WGS sequence"/>
</dbReference>
<gene>
    <name evidence="4" type="ORF">M427DRAFT_56038</name>
</gene>
<evidence type="ECO:0000313" key="5">
    <source>
        <dbReference type="Proteomes" id="UP000070544"/>
    </source>
</evidence>
<comment type="similarity">
    <text evidence="1">Belongs to the GST superfamily.</text>
</comment>
<dbReference type="SFLD" id="SFLDG00358">
    <property type="entry name" value="Main_(cytGST)"/>
    <property type="match status" value="1"/>
</dbReference>
<name>A0A139AHB3_GONPJ</name>
<protein>
    <submittedName>
        <fullName evidence="4">Glutathione S-transferase domain-containing protein</fullName>
    </submittedName>
</protein>
<dbReference type="SUPFAM" id="SSF47616">
    <property type="entry name" value="GST C-terminal domain-like"/>
    <property type="match status" value="1"/>
</dbReference>
<dbReference type="SFLD" id="SFLDS00019">
    <property type="entry name" value="Glutathione_Transferase_(cytos"/>
    <property type="match status" value="1"/>
</dbReference>
<proteinExistence type="inferred from homology"/>
<dbReference type="EMBL" id="KQ965756">
    <property type="protein sequence ID" value="KXS16150.1"/>
    <property type="molecule type" value="Genomic_DNA"/>
</dbReference>
<dbReference type="GO" id="GO:0016740">
    <property type="term" value="F:transferase activity"/>
    <property type="evidence" value="ECO:0007669"/>
    <property type="project" value="UniProtKB-KW"/>
</dbReference>
<keyword evidence="5" id="KW-1185">Reference proteome</keyword>
<dbReference type="Gene3D" id="3.40.30.10">
    <property type="entry name" value="Glutaredoxin"/>
    <property type="match status" value="1"/>
</dbReference>
<reference evidence="4 5" key="1">
    <citation type="journal article" date="2015" name="Genome Biol. Evol.">
        <title>Phylogenomic analyses indicate that early fungi evolved digesting cell walls of algal ancestors of land plants.</title>
        <authorList>
            <person name="Chang Y."/>
            <person name="Wang S."/>
            <person name="Sekimoto S."/>
            <person name="Aerts A.L."/>
            <person name="Choi C."/>
            <person name="Clum A."/>
            <person name="LaButti K.M."/>
            <person name="Lindquist E.A."/>
            <person name="Yee Ngan C."/>
            <person name="Ohm R.A."/>
            <person name="Salamov A.A."/>
            <person name="Grigoriev I.V."/>
            <person name="Spatafora J.W."/>
            <person name="Berbee M.L."/>
        </authorList>
    </citation>
    <scope>NUCLEOTIDE SEQUENCE [LARGE SCALE GENOMIC DNA]</scope>
    <source>
        <strain evidence="4 5">JEL478</strain>
    </source>
</reference>
<dbReference type="InterPro" id="IPR004046">
    <property type="entry name" value="GST_C"/>
</dbReference>
<dbReference type="STRING" id="1344416.A0A139AHB3"/>
<dbReference type="PANTHER" id="PTHR44051">
    <property type="entry name" value="GLUTATHIONE S-TRANSFERASE-RELATED"/>
    <property type="match status" value="1"/>
</dbReference>
<feature type="domain" description="GST C-terminal" evidence="3">
    <location>
        <begin position="87"/>
        <end position="208"/>
    </location>
</feature>
<dbReference type="InterPro" id="IPR040079">
    <property type="entry name" value="Glutathione_S-Trfase"/>
</dbReference>
<dbReference type="InterPro" id="IPR004045">
    <property type="entry name" value="Glutathione_S-Trfase_N"/>
</dbReference>
<dbReference type="Pfam" id="PF13409">
    <property type="entry name" value="GST_N_2"/>
    <property type="match status" value="1"/>
</dbReference>
<dbReference type="PANTHER" id="PTHR44051:SF8">
    <property type="entry name" value="GLUTATHIONE S-TRANSFERASE GSTA"/>
    <property type="match status" value="1"/>
</dbReference>
<dbReference type="InterPro" id="IPR010987">
    <property type="entry name" value="Glutathione-S-Trfase_C-like"/>
</dbReference>
<keyword evidence="4" id="KW-0808">Transferase</keyword>
<evidence type="ECO:0000256" key="1">
    <source>
        <dbReference type="ARBA" id="ARBA00007409"/>
    </source>
</evidence>
<dbReference type="PROSITE" id="PS50405">
    <property type="entry name" value="GST_CTER"/>
    <property type="match status" value="1"/>
</dbReference>
<dbReference type="InterPro" id="IPR036249">
    <property type="entry name" value="Thioredoxin-like_sf"/>
</dbReference>
<organism evidence="4 5">
    <name type="scientific">Gonapodya prolifera (strain JEL478)</name>
    <name type="common">Monoblepharis prolifera</name>
    <dbReference type="NCBI Taxonomy" id="1344416"/>
    <lineage>
        <taxon>Eukaryota</taxon>
        <taxon>Fungi</taxon>
        <taxon>Fungi incertae sedis</taxon>
        <taxon>Chytridiomycota</taxon>
        <taxon>Chytridiomycota incertae sedis</taxon>
        <taxon>Monoblepharidomycetes</taxon>
        <taxon>Monoblepharidales</taxon>
        <taxon>Gonapodyaceae</taxon>
        <taxon>Gonapodya</taxon>
    </lineage>
</organism>